<dbReference type="InterPro" id="IPR051980">
    <property type="entry name" value="WD_repeat_MORG1"/>
</dbReference>
<feature type="repeat" description="WD" evidence="6">
    <location>
        <begin position="154"/>
        <end position="195"/>
    </location>
</feature>
<dbReference type="PROSITE" id="PS50294">
    <property type="entry name" value="WD_REPEATS_REGION"/>
    <property type="match status" value="2"/>
</dbReference>
<dbReference type="AlphaFoldDB" id="A0A9W9KG75"/>
<dbReference type="Gene3D" id="2.130.10.10">
    <property type="entry name" value="YVTN repeat-like/Quinoprotein amine dehydrogenase"/>
    <property type="match status" value="2"/>
</dbReference>
<dbReference type="InterPro" id="IPR015943">
    <property type="entry name" value="WD40/YVTN_repeat-like_dom_sf"/>
</dbReference>
<keyword evidence="2" id="KW-0963">Cytoplasm</keyword>
<dbReference type="PROSITE" id="PS50082">
    <property type="entry name" value="WD_REPEATS_2"/>
    <property type="match status" value="4"/>
</dbReference>
<evidence type="ECO:0000256" key="2">
    <source>
        <dbReference type="ARBA" id="ARBA00022490"/>
    </source>
</evidence>
<feature type="repeat" description="WD" evidence="6">
    <location>
        <begin position="109"/>
        <end position="145"/>
    </location>
</feature>
<evidence type="ECO:0000256" key="4">
    <source>
        <dbReference type="ARBA" id="ARBA00022737"/>
    </source>
</evidence>
<dbReference type="OrthoDB" id="71437at2759"/>
<dbReference type="InterPro" id="IPR020472">
    <property type="entry name" value="WD40_PAC1"/>
</dbReference>
<keyword evidence="9" id="KW-1185">Reference proteome</keyword>
<organism evidence="8 9">
    <name type="scientific">Penicillium alfredii</name>
    <dbReference type="NCBI Taxonomy" id="1506179"/>
    <lineage>
        <taxon>Eukaryota</taxon>
        <taxon>Fungi</taxon>
        <taxon>Dikarya</taxon>
        <taxon>Ascomycota</taxon>
        <taxon>Pezizomycotina</taxon>
        <taxon>Eurotiomycetes</taxon>
        <taxon>Eurotiomycetidae</taxon>
        <taxon>Eurotiales</taxon>
        <taxon>Aspergillaceae</taxon>
        <taxon>Penicillium</taxon>
    </lineage>
</organism>
<accession>A0A9W9KG75</accession>
<dbReference type="CDD" id="cd00200">
    <property type="entry name" value="WD40"/>
    <property type="match status" value="1"/>
</dbReference>
<evidence type="ECO:0000256" key="5">
    <source>
        <dbReference type="ARBA" id="ARBA00038145"/>
    </source>
</evidence>
<dbReference type="Pfam" id="PF00400">
    <property type="entry name" value="WD40"/>
    <property type="match status" value="1"/>
</dbReference>
<evidence type="ECO:0000259" key="7">
    <source>
        <dbReference type="Pfam" id="PF08553"/>
    </source>
</evidence>
<evidence type="ECO:0000313" key="9">
    <source>
        <dbReference type="Proteomes" id="UP001141434"/>
    </source>
</evidence>
<dbReference type="PRINTS" id="PR00320">
    <property type="entry name" value="GPROTEINBRPT"/>
</dbReference>
<reference evidence="8" key="2">
    <citation type="journal article" date="2023" name="IMA Fungus">
        <title>Comparative genomic study of the Penicillium genus elucidates a diverse pangenome and 15 lateral gene transfer events.</title>
        <authorList>
            <person name="Petersen C."/>
            <person name="Sorensen T."/>
            <person name="Nielsen M.R."/>
            <person name="Sondergaard T.E."/>
            <person name="Sorensen J.L."/>
            <person name="Fitzpatrick D.A."/>
            <person name="Frisvad J.C."/>
            <person name="Nielsen K.L."/>
        </authorList>
    </citation>
    <scope>NUCLEOTIDE SEQUENCE</scope>
    <source>
        <strain evidence="8">IBT 34128</strain>
    </source>
</reference>
<comment type="subcellular location">
    <subcellularLocation>
        <location evidence="1">Cytoplasm</location>
    </subcellularLocation>
</comment>
<feature type="repeat" description="WD" evidence="6">
    <location>
        <begin position="67"/>
        <end position="108"/>
    </location>
</feature>
<sequence>MPPKLPTQTLHTLKTHNGPVNAVTFSSSPGTYLLTGSSDRAVHLSRAVPTNSDSLTVPETTSPIQRYEAHGYSVLDVAVTADNARFASVGGDRQVFLWDVEQGATTRRWGGHNARVEAVQFAGEGDAVVVTGSADTTINLWDARSNAHKPIQTLTEASDTVSSLHVHMSTYSIASGSYDGHVRVYDVRMGKTTVDVLAHPVTSVRCSADGNTVLVSTLDNHIRLLDRADGNLLAAFGEPAKREERPSLGLGGMTRPRHTYRNTELRVRSVLAKGDAVVLSGSEGAQSNAVGLGAAVFAWDVLSGEMIATVPMGEKVKAVSCVAWNEKGGCWAGACSDGKKGSIPQRLLVILTTVQGTVRVYG</sequence>
<feature type="repeat" description="WD" evidence="6">
    <location>
        <begin position="13"/>
        <end position="44"/>
    </location>
</feature>
<keyword evidence="4" id="KW-0677">Repeat</keyword>
<dbReference type="GO" id="GO:0005737">
    <property type="term" value="C:cytoplasm"/>
    <property type="evidence" value="ECO:0007669"/>
    <property type="project" value="UniProtKB-SubCell"/>
</dbReference>
<dbReference type="EMBL" id="JAPMSZ010000004">
    <property type="protein sequence ID" value="KAJ5104626.1"/>
    <property type="molecule type" value="Genomic_DNA"/>
</dbReference>
<evidence type="ECO:0000256" key="6">
    <source>
        <dbReference type="PROSITE-ProRule" id="PRU00221"/>
    </source>
</evidence>
<dbReference type="Proteomes" id="UP001141434">
    <property type="component" value="Unassembled WGS sequence"/>
</dbReference>
<dbReference type="InterPro" id="IPR019775">
    <property type="entry name" value="WD40_repeat_CS"/>
</dbReference>
<evidence type="ECO:0000256" key="1">
    <source>
        <dbReference type="ARBA" id="ARBA00004496"/>
    </source>
</evidence>
<reference evidence="8" key="1">
    <citation type="submission" date="2022-11" db="EMBL/GenBank/DDBJ databases">
        <authorList>
            <person name="Petersen C."/>
        </authorList>
    </citation>
    <scope>NUCLEOTIDE SEQUENCE</scope>
    <source>
        <strain evidence="8">IBT 34128</strain>
    </source>
</reference>
<dbReference type="GO" id="GO:0071013">
    <property type="term" value="C:catalytic step 2 spliceosome"/>
    <property type="evidence" value="ECO:0007669"/>
    <property type="project" value="TreeGrafter"/>
</dbReference>
<dbReference type="GO" id="GO:0000398">
    <property type="term" value="P:mRNA splicing, via spliceosome"/>
    <property type="evidence" value="ECO:0007669"/>
    <property type="project" value="TreeGrafter"/>
</dbReference>
<dbReference type="InterPro" id="IPR013863">
    <property type="entry name" value="VID27_C"/>
</dbReference>
<gene>
    <name evidence="8" type="ORF">NUU61_001973</name>
</gene>
<dbReference type="PROSITE" id="PS00678">
    <property type="entry name" value="WD_REPEATS_1"/>
    <property type="match status" value="1"/>
</dbReference>
<dbReference type="InterPro" id="IPR001680">
    <property type="entry name" value="WD40_rpt"/>
</dbReference>
<dbReference type="InterPro" id="IPR036322">
    <property type="entry name" value="WD40_repeat_dom_sf"/>
</dbReference>
<name>A0A9W9KG75_9EURO</name>
<feature type="domain" description="Vacuolar import/degradation Vid27 C-terminal" evidence="7">
    <location>
        <begin position="93"/>
        <end position="227"/>
    </location>
</feature>
<dbReference type="RefSeq" id="XP_056513622.1">
    <property type="nucleotide sequence ID" value="XM_056652555.1"/>
</dbReference>
<dbReference type="SUPFAM" id="SSF50978">
    <property type="entry name" value="WD40 repeat-like"/>
    <property type="match status" value="1"/>
</dbReference>
<evidence type="ECO:0000313" key="8">
    <source>
        <dbReference type="EMBL" id="KAJ5104626.1"/>
    </source>
</evidence>
<dbReference type="PANTHER" id="PTHR22842">
    <property type="entry name" value="WD40 REPEAT PROTEIN"/>
    <property type="match status" value="1"/>
</dbReference>
<dbReference type="PANTHER" id="PTHR22842:SF3">
    <property type="entry name" value="WD REPEAT DOMAIN-CONTAINING PROTEIN 83"/>
    <property type="match status" value="1"/>
</dbReference>
<comment type="caution">
    <text evidence="8">The sequence shown here is derived from an EMBL/GenBank/DDBJ whole genome shotgun (WGS) entry which is preliminary data.</text>
</comment>
<dbReference type="GeneID" id="81391723"/>
<keyword evidence="3 6" id="KW-0853">WD repeat</keyword>
<dbReference type="Pfam" id="PF08553">
    <property type="entry name" value="VID27"/>
    <property type="match status" value="1"/>
</dbReference>
<protein>
    <submittedName>
        <fullName evidence="8">WD domain protein</fullName>
    </submittedName>
</protein>
<proteinExistence type="inferred from homology"/>
<dbReference type="SMART" id="SM00320">
    <property type="entry name" value="WD40"/>
    <property type="match status" value="6"/>
</dbReference>
<comment type="similarity">
    <text evidence="5">Belongs to the WD repeat MORG1 family.</text>
</comment>
<evidence type="ECO:0000256" key="3">
    <source>
        <dbReference type="ARBA" id="ARBA00022574"/>
    </source>
</evidence>